<name>A0ABV8IHZ1_9ACTN</name>
<evidence type="ECO:0008006" key="3">
    <source>
        <dbReference type="Google" id="ProtNLM"/>
    </source>
</evidence>
<dbReference type="RefSeq" id="WP_377293905.1">
    <property type="nucleotide sequence ID" value="NZ_JBHSBM010000050.1"/>
</dbReference>
<keyword evidence="2" id="KW-1185">Reference proteome</keyword>
<reference evidence="2" key="1">
    <citation type="journal article" date="2019" name="Int. J. Syst. Evol. Microbiol.">
        <title>The Global Catalogue of Microorganisms (GCM) 10K type strain sequencing project: providing services to taxonomists for standard genome sequencing and annotation.</title>
        <authorList>
            <consortium name="The Broad Institute Genomics Platform"/>
            <consortium name="The Broad Institute Genome Sequencing Center for Infectious Disease"/>
            <person name="Wu L."/>
            <person name="Ma J."/>
        </authorList>
    </citation>
    <scope>NUCLEOTIDE SEQUENCE [LARGE SCALE GENOMIC DNA]</scope>
    <source>
        <strain evidence="2">TBRC 4489</strain>
    </source>
</reference>
<proteinExistence type="predicted"/>
<evidence type="ECO:0000313" key="2">
    <source>
        <dbReference type="Proteomes" id="UP001595850"/>
    </source>
</evidence>
<gene>
    <name evidence="1" type="ORF">ACFOWE_30350</name>
</gene>
<dbReference type="EMBL" id="JBHSBM010000050">
    <property type="protein sequence ID" value="MFC4062622.1"/>
    <property type="molecule type" value="Genomic_DNA"/>
</dbReference>
<protein>
    <recommendedName>
        <fullName evidence="3">FXSXX-COOH protein</fullName>
    </recommendedName>
</protein>
<organism evidence="1 2">
    <name type="scientific">Planomonospora corallina</name>
    <dbReference type="NCBI Taxonomy" id="1806052"/>
    <lineage>
        <taxon>Bacteria</taxon>
        <taxon>Bacillati</taxon>
        <taxon>Actinomycetota</taxon>
        <taxon>Actinomycetes</taxon>
        <taxon>Streptosporangiales</taxon>
        <taxon>Streptosporangiaceae</taxon>
        <taxon>Planomonospora</taxon>
    </lineage>
</organism>
<evidence type="ECO:0000313" key="1">
    <source>
        <dbReference type="EMBL" id="MFC4062622.1"/>
    </source>
</evidence>
<accession>A0ABV8IHZ1</accession>
<dbReference type="Proteomes" id="UP001595850">
    <property type="component" value="Unassembled WGS sequence"/>
</dbReference>
<comment type="caution">
    <text evidence="1">The sequence shown here is derived from an EMBL/GenBank/DDBJ whole genome shotgun (WGS) entry which is preliminary data.</text>
</comment>
<sequence>MGHAPRAMAGLRNLAIGELRLAGTGNLAQAIRHLSRDTTRGLTVLGFT</sequence>